<keyword evidence="4" id="KW-1185">Reference proteome</keyword>
<evidence type="ECO:0000313" key="3">
    <source>
        <dbReference type="EMBL" id="WVZ77406.1"/>
    </source>
</evidence>
<dbReference type="EMBL" id="CP144749">
    <property type="protein sequence ID" value="WVZ77406.1"/>
    <property type="molecule type" value="Genomic_DNA"/>
</dbReference>
<dbReference type="Proteomes" id="UP001341281">
    <property type="component" value="Chromosome 05"/>
</dbReference>
<organism evidence="3 4">
    <name type="scientific">Paspalum notatum var. saurae</name>
    <dbReference type="NCBI Taxonomy" id="547442"/>
    <lineage>
        <taxon>Eukaryota</taxon>
        <taxon>Viridiplantae</taxon>
        <taxon>Streptophyta</taxon>
        <taxon>Embryophyta</taxon>
        <taxon>Tracheophyta</taxon>
        <taxon>Spermatophyta</taxon>
        <taxon>Magnoliopsida</taxon>
        <taxon>Liliopsida</taxon>
        <taxon>Poales</taxon>
        <taxon>Poaceae</taxon>
        <taxon>PACMAD clade</taxon>
        <taxon>Panicoideae</taxon>
        <taxon>Andropogonodae</taxon>
        <taxon>Paspaleae</taxon>
        <taxon>Paspalinae</taxon>
        <taxon>Paspalum</taxon>
    </lineage>
</organism>
<dbReference type="PANTHER" id="PTHR46033">
    <property type="entry name" value="PROTEIN MAIN-LIKE 2"/>
    <property type="match status" value="1"/>
</dbReference>
<dbReference type="GO" id="GO:0010073">
    <property type="term" value="P:meristem maintenance"/>
    <property type="evidence" value="ECO:0007669"/>
    <property type="project" value="InterPro"/>
</dbReference>
<feature type="region of interest" description="Disordered" evidence="1">
    <location>
        <begin position="171"/>
        <end position="195"/>
    </location>
</feature>
<evidence type="ECO:0000313" key="4">
    <source>
        <dbReference type="Proteomes" id="UP001341281"/>
    </source>
</evidence>
<feature type="domain" description="Aminotransferase-like plant mobile" evidence="2">
    <location>
        <begin position="123"/>
        <end position="157"/>
    </location>
</feature>
<reference evidence="3 4" key="1">
    <citation type="submission" date="2024-02" db="EMBL/GenBank/DDBJ databases">
        <title>High-quality chromosome-scale genome assembly of Pensacola bahiagrass (Paspalum notatum Flugge var. saurae).</title>
        <authorList>
            <person name="Vega J.M."/>
            <person name="Podio M."/>
            <person name="Orjuela J."/>
            <person name="Siena L.A."/>
            <person name="Pessino S.C."/>
            <person name="Combes M.C."/>
            <person name="Mariac C."/>
            <person name="Albertini E."/>
            <person name="Pupilli F."/>
            <person name="Ortiz J.P.A."/>
            <person name="Leblanc O."/>
        </authorList>
    </citation>
    <scope>NUCLEOTIDE SEQUENCE [LARGE SCALE GENOMIC DNA]</scope>
    <source>
        <strain evidence="3">R1</strain>
        <tissue evidence="3">Leaf</tissue>
    </source>
</reference>
<evidence type="ECO:0000256" key="1">
    <source>
        <dbReference type="SAM" id="MobiDB-lite"/>
    </source>
</evidence>
<accession>A0AAQ3WXT4</accession>
<protein>
    <recommendedName>
        <fullName evidence="2">Aminotransferase-like plant mobile domain-containing protein</fullName>
    </recommendedName>
</protein>
<dbReference type="AlphaFoldDB" id="A0AAQ3WXT4"/>
<dbReference type="InterPro" id="IPR044824">
    <property type="entry name" value="MAIN-like"/>
</dbReference>
<gene>
    <name evidence="3" type="ORF">U9M48_025276</name>
</gene>
<dbReference type="InterPro" id="IPR019557">
    <property type="entry name" value="AminoTfrase-like_pln_mobile"/>
</dbReference>
<name>A0AAQ3WXT4_PASNO</name>
<sequence>MTPKLGHELSFAPDAMSSDTRTRNAIVQLKEPQGTYMRLDHRAKVNAIGVEPMKSFNGYVTPQLLDAATDMKHRSYFSAVLGCSLGQFRARVPMETMALDHRWLPSLLPLARLVEGDRPRFSYDFSLPAALVDRWRPETHTFHLTVGEMAPTLHRVVPAWVAVEGRCHGPHGRRARPARGLAGSRSGTAPPYEFAPTHTGGPPKWWILQIQVGATEYEIARHLEAYVLWLMGWVMFCSSAGSFVPKHLLRFARYVADAPPEAIPHSAGLRCPSGDVSWLVHGLFEEFRSGAHLRGSEVPHWSARGSTHAIPNPMDDVDGPTMGSLWCDQRLSALTLKLNASRFAYAHVRTRKSYPDFVGHSSTSSVTMRFGGSLILGGGRQPRTRGPVTAVRTRRSTGGHAATGVRHLRRGTRKPRAPSPGLFQEIVVPASLLPPHAHGFVMTTCSYDLFIFNISQGSLDIKSVGRLWIPRLAEFVARWTTALDDVVMEGRPHDDAARGHYLRWYLPRTRVRVLSTPRELPRRAPDVTDRLPYTARPGGVSSGKFLYRVKHIQVVLTYKLMQTS</sequence>
<proteinExistence type="predicted"/>
<evidence type="ECO:0000259" key="2">
    <source>
        <dbReference type="Pfam" id="PF10536"/>
    </source>
</evidence>
<dbReference type="Pfam" id="PF10536">
    <property type="entry name" value="PMD"/>
    <property type="match status" value="1"/>
</dbReference>
<dbReference type="PANTHER" id="PTHR46033:SF78">
    <property type="entry name" value="OS06G0232700 PROTEIN"/>
    <property type="match status" value="1"/>
</dbReference>
<feature type="compositionally biased region" description="Low complexity" evidence="1">
    <location>
        <begin position="178"/>
        <end position="187"/>
    </location>
</feature>